<keyword evidence="1" id="KW-0472">Membrane</keyword>
<keyword evidence="1" id="KW-1133">Transmembrane helix</keyword>
<comment type="caution">
    <text evidence="2">The sequence shown here is derived from an EMBL/GenBank/DDBJ whole genome shotgun (WGS) entry which is preliminary data.</text>
</comment>
<gene>
    <name evidence="2" type="ORF">Xkoz_00426</name>
</gene>
<protein>
    <submittedName>
        <fullName evidence="2">Uncharacterized protein</fullName>
    </submittedName>
</protein>
<evidence type="ECO:0000256" key="1">
    <source>
        <dbReference type="SAM" id="Phobius"/>
    </source>
</evidence>
<proteinExistence type="predicted"/>
<dbReference type="Proteomes" id="UP000221101">
    <property type="component" value="Unassembled WGS sequence"/>
</dbReference>
<name>A0A2D0LGX9_9GAMM</name>
<keyword evidence="3" id="KW-1185">Reference proteome</keyword>
<evidence type="ECO:0000313" key="3">
    <source>
        <dbReference type="Proteomes" id="UP000221101"/>
    </source>
</evidence>
<keyword evidence="1" id="KW-0812">Transmembrane</keyword>
<dbReference type="EMBL" id="NJCX01000002">
    <property type="protein sequence ID" value="PHM74895.1"/>
    <property type="molecule type" value="Genomic_DNA"/>
</dbReference>
<sequence length="71" mass="8405">MIFIALYVIKFSVFFILMTIISYFFITGKNIKKILFFSTLSIVTLIFSEILSIPLLYCFLYLSEFIYNVVH</sequence>
<feature type="transmembrane region" description="Helical" evidence="1">
    <location>
        <begin position="6"/>
        <end position="27"/>
    </location>
</feature>
<organism evidence="2 3">
    <name type="scientific">Xenorhabdus kozodoii</name>
    <dbReference type="NCBI Taxonomy" id="351676"/>
    <lineage>
        <taxon>Bacteria</taxon>
        <taxon>Pseudomonadati</taxon>
        <taxon>Pseudomonadota</taxon>
        <taxon>Gammaproteobacteria</taxon>
        <taxon>Enterobacterales</taxon>
        <taxon>Morganellaceae</taxon>
        <taxon>Xenorhabdus</taxon>
    </lineage>
</organism>
<dbReference type="AlphaFoldDB" id="A0A2D0LGX9"/>
<evidence type="ECO:0000313" key="2">
    <source>
        <dbReference type="EMBL" id="PHM74895.1"/>
    </source>
</evidence>
<feature type="transmembrane region" description="Helical" evidence="1">
    <location>
        <begin position="34"/>
        <end position="62"/>
    </location>
</feature>
<reference evidence="2 3" key="1">
    <citation type="journal article" date="2017" name="Nat. Microbiol.">
        <title>Natural product diversity associated with the nematode symbionts Photorhabdus and Xenorhabdus.</title>
        <authorList>
            <person name="Tobias N.J."/>
            <person name="Wolff H."/>
            <person name="Djahanschiri B."/>
            <person name="Grundmann F."/>
            <person name="Kronenwerth M."/>
            <person name="Shi Y.M."/>
            <person name="Simonyi S."/>
            <person name="Grun P."/>
            <person name="Shapiro-Ilan D."/>
            <person name="Pidot S.J."/>
            <person name="Stinear T.P."/>
            <person name="Ebersberger I."/>
            <person name="Bode H.B."/>
        </authorList>
    </citation>
    <scope>NUCLEOTIDE SEQUENCE [LARGE SCALE GENOMIC DNA]</scope>
    <source>
        <strain evidence="2 3">DSM 17907</strain>
    </source>
</reference>
<accession>A0A2D0LGX9</accession>